<keyword evidence="2" id="KW-1185">Reference proteome</keyword>
<organism evidence="1 2">
    <name type="scientific">Acetobacter oryzifermentans</name>
    <dbReference type="NCBI Taxonomy" id="1633874"/>
    <lineage>
        <taxon>Bacteria</taxon>
        <taxon>Pseudomonadati</taxon>
        <taxon>Pseudomonadota</taxon>
        <taxon>Alphaproteobacteria</taxon>
        <taxon>Acetobacterales</taxon>
        <taxon>Acetobacteraceae</taxon>
        <taxon>Acetobacter</taxon>
    </lineage>
</organism>
<sequence>MKTAKAHTMTPININAIDANLLADIAGQEKEFSAYQVPVEGRDVANQAYQIVFSDAIQRGGIVMVGSGSSGMTFWTDANSADDVLRRYLADEMMG</sequence>
<gene>
    <name evidence="1" type="ORF">WG31_09170</name>
</gene>
<name>A0ABM6AKF9_9PROT</name>
<dbReference type="Proteomes" id="UP000076595">
    <property type="component" value="Chromosome"/>
</dbReference>
<protein>
    <submittedName>
        <fullName evidence="1">Uncharacterized protein</fullName>
    </submittedName>
</protein>
<dbReference type="EMBL" id="CP011120">
    <property type="protein sequence ID" value="ANA14153.1"/>
    <property type="molecule type" value="Genomic_DNA"/>
</dbReference>
<proteinExistence type="predicted"/>
<reference evidence="1 2" key="1">
    <citation type="submission" date="2015-03" db="EMBL/GenBank/DDBJ databases">
        <title>Genome study of Acetobacter sp. SLV-7.</title>
        <authorList>
            <person name="Cho G.Y."/>
            <person name="Jeon C.O."/>
        </authorList>
    </citation>
    <scope>NUCLEOTIDE SEQUENCE [LARGE SCALE GENOMIC DNA]</scope>
    <source>
        <strain evidence="1 2">SLV-7</strain>
    </source>
</reference>
<accession>A0ABM6AKF9</accession>
<evidence type="ECO:0000313" key="1">
    <source>
        <dbReference type="EMBL" id="ANA14153.1"/>
    </source>
</evidence>
<evidence type="ECO:0000313" key="2">
    <source>
        <dbReference type="Proteomes" id="UP000076595"/>
    </source>
</evidence>